<evidence type="ECO:0000256" key="1">
    <source>
        <dbReference type="ARBA" id="ARBA00000032"/>
    </source>
</evidence>
<dbReference type="GO" id="GO:0016791">
    <property type="term" value="F:phosphatase activity"/>
    <property type="evidence" value="ECO:0000318"/>
    <property type="project" value="GO_Central"/>
</dbReference>
<evidence type="ECO:0000256" key="6">
    <source>
        <dbReference type="ARBA" id="ARBA00023157"/>
    </source>
</evidence>
<evidence type="ECO:0000256" key="5">
    <source>
        <dbReference type="ARBA" id="ARBA00022801"/>
    </source>
</evidence>
<dbReference type="InParanoid" id="B3RSV4"/>
<accession>B3RSV4</accession>
<dbReference type="SUPFAM" id="SSF53254">
    <property type="entry name" value="Phosphoglycerate mutase-like"/>
    <property type="match status" value="1"/>
</dbReference>
<dbReference type="OMA" id="VFNDRIP"/>
<dbReference type="KEGG" id="tad:TRIADDRAFT_22320"/>
<comment type="similarity">
    <text evidence="2">Belongs to the histidine acid phosphatase family.</text>
</comment>
<sequence length="326" mass="37705">VYRHGDRAPMVIYPNSPNRAKVWPQGTGQLTQRGMRQEAALGKFLKIRYIENFRFLNRSYIRKEVSIRSTNVDRTLMSAESQLSSLYPPHGRQVWNKNLAWQPVPIHTVPKAEDTLLLAYNLPCKRYMDLKKQYRMSAEYKNFSNKYEDFLKNVSKLAGYKKPLNLSNSWKLYDSLFCEQQHDLTLPKWATNETIETLHHISNFGMMALFHGKPAQQIAAGVLVYRIINDMKLVRAGKKDRPIKMMMYSSHDTTVMALLCALSIANGLQPPYSAAVLIELYVDNKKDYFVQILYRNSTNSPYVLTIPGCSTYCPLDKFIKLVFQLK</sequence>
<dbReference type="HOGENOM" id="CLU_030431_1_1_1"/>
<dbReference type="CTD" id="6752322"/>
<evidence type="ECO:0000256" key="4">
    <source>
        <dbReference type="ARBA" id="ARBA00022729"/>
    </source>
</evidence>
<keyword evidence="6" id="KW-1015">Disulfide bond</keyword>
<dbReference type="InterPro" id="IPR033379">
    <property type="entry name" value="Acid_Pase_AS"/>
</dbReference>
<dbReference type="Proteomes" id="UP000009022">
    <property type="component" value="Unassembled WGS sequence"/>
</dbReference>
<dbReference type="Gene3D" id="3.40.50.1240">
    <property type="entry name" value="Phosphoglycerate mutase-like"/>
    <property type="match status" value="1"/>
</dbReference>
<comment type="catalytic activity">
    <reaction evidence="1">
        <text>a phosphate monoester + H2O = an alcohol + phosphate</text>
        <dbReference type="Rhea" id="RHEA:15017"/>
        <dbReference type="ChEBI" id="CHEBI:15377"/>
        <dbReference type="ChEBI" id="CHEBI:30879"/>
        <dbReference type="ChEBI" id="CHEBI:43474"/>
        <dbReference type="ChEBI" id="CHEBI:67140"/>
        <dbReference type="EC" id="3.1.3.2"/>
    </reaction>
</comment>
<evidence type="ECO:0000256" key="2">
    <source>
        <dbReference type="ARBA" id="ARBA00005375"/>
    </source>
</evidence>
<dbReference type="GO" id="GO:0003993">
    <property type="term" value="F:acid phosphatase activity"/>
    <property type="evidence" value="ECO:0007669"/>
    <property type="project" value="UniProtKB-EC"/>
</dbReference>
<dbReference type="EMBL" id="DS985243">
    <property type="protein sequence ID" value="EDV27113.1"/>
    <property type="molecule type" value="Genomic_DNA"/>
</dbReference>
<dbReference type="PhylomeDB" id="B3RSV4"/>
<dbReference type="PROSITE" id="PS00778">
    <property type="entry name" value="HIS_ACID_PHOSPHAT_2"/>
    <property type="match status" value="1"/>
</dbReference>
<evidence type="ECO:0000313" key="8">
    <source>
        <dbReference type="EMBL" id="EDV27113.1"/>
    </source>
</evidence>
<keyword evidence="4" id="KW-0732">Signal</keyword>
<dbReference type="InterPro" id="IPR050645">
    <property type="entry name" value="Histidine_acid_phosphatase"/>
</dbReference>
<reference evidence="8 9" key="1">
    <citation type="journal article" date="2008" name="Nature">
        <title>The Trichoplax genome and the nature of placozoans.</title>
        <authorList>
            <person name="Srivastava M."/>
            <person name="Begovic E."/>
            <person name="Chapman J."/>
            <person name="Putnam N.H."/>
            <person name="Hellsten U."/>
            <person name="Kawashima T."/>
            <person name="Kuo A."/>
            <person name="Mitros T."/>
            <person name="Salamov A."/>
            <person name="Carpenter M.L."/>
            <person name="Signorovitch A.Y."/>
            <person name="Moreno M.A."/>
            <person name="Kamm K."/>
            <person name="Grimwood J."/>
            <person name="Schmutz J."/>
            <person name="Shapiro H."/>
            <person name="Grigoriev I.V."/>
            <person name="Buss L.W."/>
            <person name="Schierwater B."/>
            <person name="Dellaporta S.L."/>
            <person name="Rokhsar D.S."/>
        </authorList>
    </citation>
    <scope>NUCLEOTIDE SEQUENCE [LARGE SCALE GENOMIC DNA]</scope>
    <source>
        <strain evidence="8 9">Grell-BS-1999</strain>
    </source>
</reference>
<protein>
    <recommendedName>
        <fullName evidence="3">acid phosphatase</fullName>
        <ecNumber evidence="3">3.1.3.2</ecNumber>
    </recommendedName>
</protein>
<dbReference type="eggNOG" id="KOG3720">
    <property type="taxonomic scope" value="Eukaryota"/>
</dbReference>
<keyword evidence="5" id="KW-0378">Hydrolase</keyword>
<dbReference type="InterPro" id="IPR000560">
    <property type="entry name" value="His_Pase_clade-2"/>
</dbReference>
<proteinExistence type="inferred from homology"/>
<feature type="non-terminal residue" evidence="8">
    <location>
        <position position="1"/>
    </location>
</feature>
<dbReference type="OrthoDB" id="258392at2759"/>
<dbReference type="RefSeq" id="XP_002111109.1">
    <property type="nucleotide sequence ID" value="XM_002111073.1"/>
</dbReference>
<dbReference type="InterPro" id="IPR029033">
    <property type="entry name" value="His_PPase_superfam"/>
</dbReference>
<dbReference type="GeneID" id="6752322"/>
<evidence type="ECO:0000313" key="9">
    <source>
        <dbReference type="Proteomes" id="UP000009022"/>
    </source>
</evidence>
<dbReference type="AlphaFoldDB" id="B3RSV4"/>
<dbReference type="FunCoup" id="B3RSV4">
    <property type="interactions" value="972"/>
</dbReference>
<dbReference type="EC" id="3.1.3.2" evidence="3"/>
<dbReference type="PANTHER" id="PTHR11567">
    <property type="entry name" value="ACID PHOSPHATASE-RELATED"/>
    <property type="match status" value="1"/>
</dbReference>
<dbReference type="CDD" id="cd07061">
    <property type="entry name" value="HP_HAP_like"/>
    <property type="match status" value="1"/>
</dbReference>
<keyword evidence="9" id="KW-1185">Reference proteome</keyword>
<dbReference type="PANTHER" id="PTHR11567:SF211">
    <property type="entry name" value="PROSTATIC ACID PHOSPHATASE"/>
    <property type="match status" value="1"/>
</dbReference>
<evidence type="ECO:0000256" key="7">
    <source>
        <dbReference type="ARBA" id="ARBA00023180"/>
    </source>
</evidence>
<evidence type="ECO:0000256" key="3">
    <source>
        <dbReference type="ARBA" id="ARBA00012646"/>
    </source>
</evidence>
<organism evidence="8 9">
    <name type="scientific">Trichoplax adhaerens</name>
    <name type="common">Trichoplax reptans</name>
    <dbReference type="NCBI Taxonomy" id="10228"/>
    <lineage>
        <taxon>Eukaryota</taxon>
        <taxon>Metazoa</taxon>
        <taxon>Placozoa</taxon>
        <taxon>Uniplacotomia</taxon>
        <taxon>Trichoplacea</taxon>
        <taxon>Trichoplacidae</taxon>
        <taxon>Trichoplax</taxon>
    </lineage>
</organism>
<gene>
    <name evidence="8" type="ORF">TRIADDRAFT_22320</name>
</gene>
<name>B3RSV4_TRIAD</name>
<dbReference type="Pfam" id="PF00328">
    <property type="entry name" value="His_Phos_2"/>
    <property type="match status" value="1"/>
</dbReference>
<keyword evidence="7" id="KW-0325">Glycoprotein</keyword>